<dbReference type="InterPro" id="IPR022986">
    <property type="entry name" value="UPF0237_ACT"/>
</dbReference>
<dbReference type="PROSITE" id="PS51671">
    <property type="entry name" value="ACT"/>
    <property type="match status" value="1"/>
</dbReference>
<name>A0A644UIA5_9ZZZZ</name>
<evidence type="ECO:0000313" key="2">
    <source>
        <dbReference type="EMBL" id="MPL78664.1"/>
    </source>
</evidence>
<dbReference type="HAMAP" id="MF_01054">
    <property type="entry name" value="UPF0237"/>
    <property type="match status" value="1"/>
</dbReference>
<dbReference type="SUPFAM" id="SSF55021">
    <property type="entry name" value="ACT-like"/>
    <property type="match status" value="1"/>
</dbReference>
<dbReference type="InterPro" id="IPR050990">
    <property type="entry name" value="UPF0237/GcvR_regulator"/>
</dbReference>
<comment type="caution">
    <text evidence="2">The sequence shown here is derived from an EMBL/GenBank/DDBJ whole genome shotgun (WGS) entry which is preliminary data.</text>
</comment>
<protein>
    <recommendedName>
        <fullName evidence="1">ACT domain-containing protein</fullName>
    </recommendedName>
</protein>
<feature type="domain" description="ACT" evidence="1">
    <location>
        <begin position="4"/>
        <end position="78"/>
    </location>
</feature>
<dbReference type="EMBL" id="VSSQ01000118">
    <property type="protein sequence ID" value="MPL78664.1"/>
    <property type="molecule type" value="Genomic_DNA"/>
</dbReference>
<organism evidence="2">
    <name type="scientific">bioreactor metagenome</name>
    <dbReference type="NCBI Taxonomy" id="1076179"/>
    <lineage>
        <taxon>unclassified sequences</taxon>
        <taxon>metagenomes</taxon>
        <taxon>ecological metagenomes</taxon>
    </lineage>
</organism>
<dbReference type="NCBIfam" id="NF001220">
    <property type="entry name" value="PRK00194.1"/>
    <property type="match status" value="1"/>
</dbReference>
<dbReference type="CDD" id="cd04872">
    <property type="entry name" value="ACT_1ZPV"/>
    <property type="match status" value="1"/>
</dbReference>
<dbReference type="InterPro" id="IPR002912">
    <property type="entry name" value="ACT_dom"/>
</dbReference>
<reference evidence="2" key="1">
    <citation type="submission" date="2019-08" db="EMBL/GenBank/DDBJ databases">
        <authorList>
            <person name="Kucharzyk K."/>
            <person name="Murdoch R.W."/>
            <person name="Higgins S."/>
            <person name="Loffler F."/>
        </authorList>
    </citation>
    <scope>NUCLEOTIDE SEQUENCE</scope>
</reference>
<dbReference type="Pfam" id="PF13740">
    <property type="entry name" value="ACT_6"/>
    <property type="match status" value="1"/>
</dbReference>
<sequence length="89" mass="9778">MKAIVSVVGSDKVGIIARVSNFLADRDINIDDISQTVLEGNFVMMMMVDLSKSTARIGPLKEELEKLGQTLGVSIAMMHERVFGAMHRI</sequence>
<accession>A0A644UIA5</accession>
<dbReference type="PANTHER" id="PTHR34875">
    <property type="entry name" value="UPF0237 PROTEIN MJ1558"/>
    <property type="match status" value="1"/>
</dbReference>
<dbReference type="AlphaFoldDB" id="A0A644UIA5"/>
<gene>
    <name evidence="2" type="ORF">SDC9_24534</name>
</gene>
<proteinExistence type="inferred from homology"/>
<dbReference type="Gene3D" id="3.30.70.260">
    <property type="match status" value="1"/>
</dbReference>
<dbReference type="InterPro" id="IPR045865">
    <property type="entry name" value="ACT-like_dom_sf"/>
</dbReference>
<evidence type="ECO:0000259" key="1">
    <source>
        <dbReference type="PROSITE" id="PS51671"/>
    </source>
</evidence>
<dbReference type="PANTHER" id="PTHR34875:SF6">
    <property type="entry name" value="UPF0237 PROTEIN MJ1558"/>
    <property type="match status" value="1"/>
</dbReference>